<feature type="transmembrane region" description="Helical" evidence="1">
    <location>
        <begin position="101"/>
        <end position="122"/>
    </location>
</feature>
<evidence type="ECO:0000256" key="1">
    <source>
        <dbReference type="SAM" id="Phobius"/>
    </source>
</evidence>
<comment type="caution">
    <text evidence="2">The sequence shown here is derived from an EMBL/GenBank/DDBJ whole genome shotgun (WGS) entry which is preliminary data.</text>
</comment>
<organism evidence="2 3">
    <name type="scientific">candidate division WWE3 bacterium CG_4_10_14_0_2_um_filter_41_14</name>
    <dbReference type="NCBI Taxonomy" id="1975072"/>
    <lineage>
        <taxon>Bacteria</taxon>
        <taxon>Katanobacteria</taxon>
    </lineage>
</organism>
<dbReference type="InterPro" id="IPR010718">
    <property type="entry name" value="DUF1294"/>
</dbReference>
<dbReference type="EMBL" id="PFNL01000093">
    <property type="protein sequence ID" value="PIZ46530.1"/>
    <property type="molecule type" value="Genomic_DNA"/>
</dbReference>
<evidence type="ECO:0000313" key="3">
    <source>
        <dbReference type="Proteomes" id="UP000228920"/>
    </source>
</evidence>
<accession>A0A2M7TJ83</accession>
<keyword evidence="1" id="KW-0812">Transmembrane</keyword>
<feature type="transmembrane region" description="Helical" evidence="1">
    <location>
        <begin position="71"/>
        <end position="89"/>
    </location>
</feature>
<dbReference type="AlphaFoldDB" id="A0A2M7TJ83"/>
<feature type="transmembrane region" description="Helical" evidence="1">
    <location>
        <begin position="37"/>
        <end position="55"/>
    </location>
</feature>
<evidence type="ECO:0000313" key="2">
    <source>
        <dbReference type="EMBL" id="PIZ46530.1"/>
    </source>
</evidence>
<keyword evidence="1" id="KW-1133">Transmembrane helix</keyword>
<name>A0A2M7TJ83_UNCKA</name>
<evidence type="ECO:0008006" key="4">
    <source>
        <dbReference type="Google" id="ProtNLM"/>
    </source>
</evidence>
<reference evidence="3" key="1">
    <citation type="submission" date="2017-09" db="EMBL/GenBank/DDBJ databases">
        <title>Depth-based differentiation of microbial function through sediment-hosted aquifers and enrichment of novel symbionts in the deep terrestrial subsurface.</title>
        <authorList>
            <person name="Probst A.J."/>
            <person name="Ladd B."/>
            <person name="Jarett J.K."/>
            <person name="Geller-Mcgrath D.E."/>
            <person name="Sieber C.M.K."/>
            <person name="Emerson J.B."/>
            <person name="Anantharaman K."/>
            <person name="Thomas B.C."/>
            <person name="Malmstrom R."/>
            <person name="Stieglmeier M."/>
            <person name="Klingl A."/>
            <person name="Woyke T."/>
            <person name="Ryan C.M."/>
            <person name="Banfield J.F."/>
        </authorList>
    </citation>
    <scope>NUCLEOTIDE SEQUENCE [LARGE SCALE GENOMIC DNA]</scope>
</reference>
<gene>
    <name evidence="2" type="ORF">COY32_03095</name>
</gene>
<protein>
    <recommendedName>
        <fullName evidence="4">DUF1294 domain-containing protein</fullName>
    </recommendedName>
</protein>
<dbReference type="Pfam" id="PF06961">
    <property type="entry name" value="DUF1294"/>
    <property type="match status" value="1"/>
</dbReference>
<proteinExistence type="predicted"/>
<dbReference type="Proteomes" id="UP000228920">
    <property type="component" value="Unassembled WGS sequence"/>
</dbReference>
<feature type="transmembrane region" description="Helical" evidence="1">
    <location>
        <begin position="12"/>
        <end position="32"/>
    </location>
</feature>
<sequence length="131" mass="15128">MKHQTKSQLVLTYLILHVLVSVGVFCVLHFYLLKQYILIEILISVNFSSLLMFGYDKMVAGYERSVRLPENFFFLIATFGGSLGILFGSNLFKHKRQKMSFMVWIFGIILLQIVVIYAVYYFDLLGPLLSS</sequence>
<keyword evidence="1" id="KW-0472">Membrane</keyword>